<evidence type="ECO:0000313" key="2">
    <source>
        <dbReference type="EMBL" id="GAA6410692.1"/>
    </source>
</evidence>
<dbReference type="InterPro" id="IPR036390">
    <property type="entry name" value="WH_DNA-bd_sf"/>
</dbReference>
<dbReference type="PANTHER" id="PTHR33169">
    <property type="entry name" value="PADR-FAMILY TRANSCRIPTIONAL REGULATOR"/>
    <property type="match status" value="1"/>
</dbReference>
<name>A0ABQ0BGY0_9FIRM</name>
<dbReference type="Proteomes" id="UP001600943">
    <property type="component" value="Unassembled WGS sequence"/>
</dbReference>
<feature type="domain" description="Transcription regulator PadR N-terminal" evidence="1">
    <location>
        <begin position="15"/>
        <end position="89"/>
    </location>
</feature>
<reference evidence="2 3" key="1">
    <citation type="submission" date="2024-04" db="EMBL/GenBank/DDBJ databases">
        <title>Defined microbial consortia suppress multidrug-resistant proinflammatory Enterobacteriaceae via ecological control.</title>
        <authorList>
            <person name="Furuichi M."/>
            <person name="Kawaguchi T."/>
            <person name="Pust M."/>
            <person name="Yasuma K."/>
            <person name="Plichta D."/>
            <person name="Hasegawa N."/>
            <person name="Ohya T."/>
            <person name="Bhattarai S."/>
            <person name="Sasajima S."/>
            <person name="Aoto Y."/>
            <person name="Tuganbaev T."/>
            <person name="Yaginuma M."/>
            <person name="Ueda M."/>
            <person name="Okahashi N."/>
            <person name="Amafuji K."/>
            <person name="Kiridooshi Y."/>
            <person name="Sugita K."/>
            <person name="Strazar M."/>
            <person name="Skelly A."/>
            <person name="Suda W."/>
            <person name="Hattori M."/>
            <person name="Nakamoto N."/>
            <person name="Caballero S."/>
            <person name="Norman J."/>
            <person name="Olle B."/>
            <person name="Tanoue T."/>
            <person name="Arita M."/>
            <person name="Bucci V."/>
            <person name="Atarashi K."/>
            <person name="Xavier R."/>
            <person name="Honda K."/>
        </authorList>
    </citation>
    <scope>NUCLEOTIDE SEQUENCE [LARGE SCALE GENOMIC DNA]</scope>
    <source>
        <strain evidence="3">k04-0078-D8-1</strain>
    </source>
</reference>
<comment type="caution">
    <text evidence="2">The sequence shown here is derived from an EMBL/GenBank/DDBJ whole genome shotgun (WGS) entry which is preliminary data.</text>
</comment>
<keyword evidence="3" id="KW-1185">Reference proteome</keyword>
<accession>A0ABQ0BGY0</accession>
<organism evidence="2 3">
    <name type="scientific">Blautia hominis</name>
    <dbReference type="NCBI Taxonomy" id="2025493"/>
    <lineage>
        <taxon>Bacteria</taxon>
        <taxon>Bacillati</taxon>
        <taxon>Bacillota</taxon>
        <taxon>Clostridia</taxon>
        <taxon>Lachnospirales</taxon>
        <taxon>Lachnospiraceae</taxon>
        <taxon>Blautia</taxon>
    </lineage>
</organism>
<dbReference type="Pfam" id="PF03551">
    <property type="entry name" value="PadR"/>
    <property type="match status" value="1"/>
</dbReference>
<evidence type="ECO:0000259" key="1">
    <source>
        <dbReference type="Pfam" id="PF03551"/>
    </source>
</evidence>
<evidence type="ECO:0000313" key="3">
    <source>
        <dbReference type="Proteomes" id="UP001600943"/>
    </source>
</evidence>
<dbReference type="InterPro" id="IPR052509">
    <property type="entry name" value="Metal_resp_DNA-bind_regulator"/>
</dbReference>
<dbReference type="EMBL" id="BAABYW010000001">
    <property type="protein sequence ID" value="GAA6410692.1"/>
    <property type="molecule type" value="Genomic_DNA"/>
</dbReference>
<dbReference type="Gene3D" id="1.10.10.10">
    <property type="entry name" value="Winged helix-like DNA-binding domain superfamily/Winged helix DNA-binding domain"/>
    <property type="match status" value="1"/>
</dbReference>
<dbReference type="RefSeq" id="WP_390409117.1">
    <property type="nucleotide sequence ID" value="NZ_BAABYW010000001.1"/>
</dbReference>
<gene>
    <name evidence="2" type="ORF">K040078D81_48090</name>
</gene>
<dbReference type="SUPFAM" id="SSF46785">
    <property type="entry name" value="Winged helix' DNA-binding domain"/>
    <property type="match status" value="1"/>
</dbReference>
<proteinExistence type="predicted"/>
<dbReference type="PANTHER" id="PTHR33169:SF14">
    <property type="entry name" value="TRANSCRIPTIONAL REGULATOR RV3488"/>
    <property type="match status" value="1"/>
</dbReference>
<sequence>MGEKTLRLDIISMIILKLLSGKEAYAYEIMQEMDQTFNGLLTIQRGTIYPALYRMEEEGLITGQKRLTGKRMERVYYHIEPKGYEELEKLSKKCLELTETLQFFLKQDQGFTSDMRNMK</sequence>
<dbReference type="InterPro" id="IPR036388">
    <property type="entry name" value="WH-like_DNA-bd_sf"/>
</dbReference>
<protein>
    <recommendedName>
        <fullName evidence="1">Transcription regulator PadR N-terminal domain-containing protein</fullName>
    </recommendedName>
</protein>
<dbReference type="InterPro" id="IPR005149">
    <property type="entry name" value="Tscrpt_reg_PadR_N"/>
</dbReference>